<evidence type="ECO:0000313" key="1">
    <source>
        <dbReference type="EMBL" id="CQR73975.1"/>
    </source>
</evidence>
<accession>A0A0U1L384</accession>
<dbReference type="Proteomes" id="UP000049855">
    <property type="component" value="Unassembled WGS sequence"/>
</dbReference>
<proteinExistence type="predicted"/>
<sequence>MEAYPLPDIGIGVCRADIERDALANVANCGGGRDRLTLY</sequence>
<evidence type="ECO:0000313" key="2">
    <source>
        <dbReference type="Proteomes" id="UP000049855"/>
    </source>
</evidence>
<dbReference type="EMBL" id="CTRP01000014">
    <property type="protein sequence ID" value="CQR73975.1"/>
    <property type="molecule type" value="Genomic_DNA"/>
</dbReference>
<gene>
    <name evidence="1" type="ORF">SpAn4DRAFT_0437</name>
</gene>
<reference evidence="2" key="1">
    <citation type="submission" date="2015-03" db="EMBL/GenBank/DDBJ databases">
        <authorList>
            <person name="Nijsse Bart"/>
        </authorList>
    </citation>
    <scope>NUCLEOTIDE SEQUENCE [LARGE SCALE GENOMIC DNA]</scope>
</reference>
<dbReference type="AlphaFoldDB" id="A0A0U1L384"/>
<protein>
    <submittedName>
        <fullName evidence="1">Uncharacterized protein</fullName>
    </submittedName>
</protein>
<organism evidence="1 2">
    <name type="scientific">Sporomusa ovata</name>
    <dbReference type="NCBI Taxonomy" id="2378"/>
    <lineage>
        <taxon>Bacteria</taxon>
        <taxon>Bacillati</taxon>
        <taxon>Bacillota</taxon>
        <taxon>Negativicutes</taxon>
        <taxon>Selenomonadales</taxon>
        <taxon>Sporomusaceae</taxon>
        <taxon>Sporomusa</taxon>
    </lineage>
</organism>
<name>A0A0U1L384_9FIRM</name>
<keyword evidence="2" id="KW-1185">Reference proteome</keyword>